<name>A0A0H5FNQ9_YEREN</name>
<evidence type="ECO:0000313" key="1">
    <source>
        <dbReference type="EMBL" id="CFQ72295.1"/>
    </source>
</evidence>
<protein>
    <submittedName>
        <fullName evidence="1">Uncharacterized protein</fullName>
    </submittedName>
</protein>
<proteinExistence type="predicted"/>
<reference evidence="1 2" key="1">
    <citation type="submission" date="2015-03" db="EMBL/GenBank/DDBJ databases">
        <authorList>
            <person name="Murphy D."/>
        </authorList>
    </citation>
    <scope>NUCLEOTIDE SEQUENCE [LARGE SCALE GENOMIC DNA]</scope>
    <source>
        <strain evidence="1 2">IP26249</strain>
    </source>
</reference>
<dbReference type="EMBL" id="CGBR01000034">
    <property type="protein sequence ID" value="CFQ72295.1"/>
    <property type="molecule type" value="Genomic_DNA"/>
</dbReference>
<sequence length="33" mass="3731">MCVTMISSMKVDLAELRPQPEKDNVIIITIGKR</sequence>
<evidence type="ECO:0000313" key="2">
    <source>
        <dbReference type="Proteomes" id="UP000048841"/>
    </source>
</evidence>
<dbReference type="AlphaFoldDB" id="A0A0H5FNQ9"/>
<organism evidence="1 2">
    <name type="scientific">Yersinia enterocolitica</name>
    <dbReference type="NCBI Taxonomy" id="630"/>
    <lineage>
        <taxon>Bacteria</taxon>
        <taxon>Pseudomonadati</taxon>
        <taxon>Pseudomonadota</taxon>
        <taxon>Gammaproteobacteria</taxon>
        <taxon>Enterobacterales</taxon>
        <taxon>Yersiniaceae</taxon>
        <taxon>Yersinia</taxon>
    </lineage>
</organism>
<gene>
    <name evidence="1" type="ORF">ERS137941_03552</name>
</gene>
<accession>A0A0H5FNQ9</accession>
<dbReference type="Proteomes" id="UP000048841">
    <property type="component" value="Unassembled WGS sequence"/>
</dbReference>